<proteinExistence type="predicted"/>
<comment type="caution">
    <text evidence="1">The sequence shown here is derived from an EMBL/GenBank/DDBJ whole genome shotgun (WGS) entry which is preliminary data.</text>
</comment>
<dbReference type="AlphaFoldDB" id="A0AAE1NDC5"/>
<sequence>MEELTEIGWRRMERCGEKGLKGWLYIITRIPSLHSPQSPDLEVDGPSNLLDCYMNYSHEGICYTDLGKKRMSLRTYPRTKL</sequence>
<accession>A0AAE1NDC5</accession>
<organism evidence="1 2">
    <name type="scientific">Petrolisthes manimaculis</name>
    <dbReference type="NCBI Taxonomy" id="1843537"/>
    <lineage>
        <taxon>Eukaryota</taxon>
        <taxon>Metazoa</taxon>
        <taxon>Ecdysozoa</taxon>
        <taxon>Arthropoda</taxon>
        <taxon>Crustacea</taxon>
        <taxon>Multicrustacea</taxon>
        <taxon>Malacostraca</taxon>
        <taxon>Eumalacostraca</taxon>
        <taxon>Eucarida</taxon>
        <taxon>Decapoda</taxon>
        <taxon>Pleocyemata</taxon>
        <taxon>Anomura</taxon>
        <taxon>Galatheoidea</taxon>
        <taxon>Porcellanidae</taxon>
        <taxon>Petrolisthes</taxon>
    </lineage>
</organism>
<dbReference type="EMBL" id="JAWZYT010007041">
    <property type="protein sequence ID" value="KAK4287171.1"/>
    <property type="molecule type" value="Genomic_DNA"/>
</dbReference>
<protein>
    <submittedName>
        <fullName evidence="1">Uncharacterized protein</fullName>
    </submittedName>
</protein>
<keyword evidence="2" id="KW-1185">Reference proteome</keyword>
<dbReference type="Proteomes" id="UP001292094">
    <property type="component" value="Unassembled WGS sequence"/>
</dbReference>
<gene>
    <name evidence="1" type="ORF">Pmani_039751</name>
</gene>
<evidence type="ECO:0000313" key="2">
    <source>
        <dbReference type="Proteomes" id="UP001292094"/>
    </source>
</evidence>
<reference evidence="1" key="1">
    <citation type="submission" date="2023-11" db="EMBL/GenBank/DDBJ databases">
        <title>Genome assemblies of two species of porcelain crab, Petrolisthes cinctipes and Petrolisthes manimaculis (Anomura: Porcellanidae).</title>
        <authorList>
            <person name="Angst P."/>
        </authorList>
    </citation>
    <scope>NUCLEOTIDE SEQUENCE</scope>
    <source>
        <strain evidence="1">PB745_02</strain>
        <tissue evidence="1">Gill</tissue>
    </source>
</reference>
<evidence type="ECO:0000313" key="1">
    <source>
        <dbReference type="EMBL" id="KAK4287171.1"/>
    </source>
</evidence>
<name>A0AAE1NDC5_9EUCA</name>